<evidence type="ECO:0000313" key="2">
    <source>
        <dbReference type="Proteomes" id="UP000005512"/>
    </source>
</evidence>
<keyword evidence="2" id="KW-1185">Reference proteome</keyword>
<gene>
    <name evidence="1" type="ORF">PROVRUST_05588</name>
</gene>
<proteinExistence type="predicted"/>
<evidence type="ECO:0000313" key="1">
    <source>
        <dbReference type="EMBL" id="EFB73495.1"/>
    </source>
</evidence>
<dbReference type="InterPro" id="IPR007054">
    <property type="entry name" value="Lysis_S"/>
</dbReference>
<dbReference type="GO" id="GO:0140911">
    <property type="term" value="F:pore-forming activity"/>
    <property type="evidence" value="ECO:0007669"/>
    <property type="project" value="InterPro"/>
</dbReference>
<name>D1P079_9GAMM</name>
<dbReference type="GO" id="GO:0001907">
    <property type="term" value="P:symbiont-mediated killing of host cell"/>
    <property type="evidence" value="ECO:0007669"/>
    <property type="project" value="InterPro"/>
</dbReference>
<dbReference type="AlphaFoldDB" id="D1P079"/>
<accession>D1P079</accession>
<sequence length="31" mass="3608">MLLGLATFLANLYFKRKEDKRKEAAHAKDTQ</sequence>
<dbReference type="Pfam" id="PF04971">
    <property type="entry name" value="Phage_holin_2_1"/>
    <property type="match status" value="1"/>
</dbReference>
<dbReference type="STRING" id="500637.PROVRUST_05588"/>
<dbReference type="Proteomes" id="UP000005512">
    <property type="component" value="Unassembled WGS sequence"/>
</dbReference>
<organism evidence="1 2">
    <name type="scientific">Providencia rustigianii DSM 4541</name>
    <dbReference type="NCBI Taxonomy" id="500637"/>
    <lineage>
        <taxon>Bacteria</taxon>
        <taxon>Pseudomonadati</taxon>
        <taxon>Pseudomonadota</taxon>
        <taxon>Gammaproteobacteria</taxon>
        <taxon>Enterobacterales</taxon>
        <taxon>Morganellaceae</taxon>
        <taxon>Providencia</taxon>
    </lineage>
</organism>
<protein>
    <submittedName>
        <fullName evidence="1">Uncharacterized protein</fullName>
    </submittedName>
</protein>
<reference evidence="1" key="1">
    <citation type="submission" date="2009-12" db="EMBL/GenBank/DDBJ databases">
        <authorList>
            <person name="Weinstock G."/>
            <person name="Sodergren E."/>
            <person name="Clifton S."/>
            <person name="Fulton L."/>
            <person name="Fulton B."/>
            <person name="Courtney L."/>
            <person name="Fronick C."/>
            <person name="Harrison M."/>
            <person name="Strong C."/>
            <person name="Farmer C."/>
            <person name="Delahaunty K."/>
            <person name="Markovic C."/>
            <person name="Hall O."/>
            <person name="Minx P."/>
            <person name="Tomlinson C."/>
            <person name="Mitreva M."/>
            <person name="Nelson J."/>
            <person name="Hou S."/>
            <person name="Wollam A."/>
            <person name="Pepin K.H."/>
            <person name="Johnson M."/>
            <person name="Bhonagiri V."/>
            <person name="Nash W.E."/>
            <person name="Warren W."/>
            <person name="Chinwalla A."/>
            <person name="Mardis E.R."/>
            <person name="Wilson R.K."/>
        </authorList>
    </citation>
    <scope>NUCLEOTIDE SEQUENCE [LARGE SCALE GENOMIC DNA]</scope>
    <source>
        <strain evidence="1">DSM 4541</strain>
    </source>
</reference>
<dbReference type="EMBL" id="ABXV02000013">
    <property type="protein sequence ID" value="EFB73495.1"/>
    <property type="molecule type" value="Genomic_DNA"/>
</dbReference>
<dbReference type="HOGENOM" id="CLU_3397961_0_0_6"/>
<comment type="caution">
    <text evidence="1">The sequence shown here is derived from an EMBL/GenBank/DDBJ whole genome shotgun (WGS) entry which is preliminary data.</text>
</comment>